<comment type="caution">
    <text evidence="1">The sequence shown here is derived from an EMBL/GenBank/DDBJ whole genome shotgun (WGS) entry which is preliminary data.</text>
</comment>
<sequence length="244" mass="26820">MAFFTPNQTPALTHTWTEEDIELASTAAIHFIKAFYKSMDNVVERLPEGRKESADAVEQLLGRFYSDRSTLVWNGTKATGLMEIGDLVKDVPPSHNEVLSVDCHPISVQGSSTHVSPAQLSSQPLTTRLAKAFYTPTNEDHTYPDIPDAVRPEEVPEVPLRMGQSRDRRARGDSPPPLNNNSAAAAAVSQKDRDDLLPRMFHEVFVLANVEEVPTLSADGVPVPPVGGQQPQYTILSDTFRFVG</sequence>
<gene>
    <name evidence="1" type="ORF">QFC20_004430</name>
</gene>
<reference evidence="1" key="1">
    <citation type="submission" date="2023-04" db="EMBL/GenBank/DDBJ databases">
        <title>Draft Genome sequencing of Naganishia species isolated from polar environments using Oxford Nanopore Technology.</title>
        <authorList>
            <person name="Leo P."/>
            <person name="Venkateswaran K."/>
        </authorList>
    </citation>
    <scope>NUCLEOTIDE SEQUENCE</scope>
    <source>
        <strain evidence="1">MNA-CCFEE 5262</strain>
    </source>
</reference>
<proteinExistence type="predicted"/>
<protein>
    <submittedName>
        <fullName evidence="1">Uncharacterized protein</fullName>
    </submittedName>
</protein>
<evidence type="ECO:0000313" key="1">
    <source>
        <dbReference type="EMBL" id="KAJ9104990.1"/>
    </source>
</evidence>
<accession>A0ACC2W0Z1</accession>
<name>A0ACC2W0Z1_9TREE</name>
<dbReference type="EMBL" id="JASBWS010000051">
    <property type="protein sequence ID" value="KAJ9104990.1"/>
    <property type="molecule type" value="Genomic_DNA"/>
</dbReference>
<dbReference type="Proteomes" id="UP001230649">
    <property type="component" value="Unassembled WGS sequence"/>
</dbReference>
<evidence type="ECO:0000313" key="2">
    <source>
        <dbReference type="Proteomes" id="UP001230649"/>
    </source>
</evidence>
<keyword evidence="2" id="KW-1185">Reference proteome</keyword>
<organism evidence="1 2">
    <name type="scientific">Naganishia adeliensis</name>
    <dbReference type="NCBI Taxonomy" id="92952"/>
    <lineage>
        <taxon>Eukaryota</taxon>
        <taxon>Fungi</taxon>
        <taxon>Dikarya</taxon>
        <taxon>Basidiomycota</taxon>
        <taxon>Agaricomycotina</taxon>
        <taxon>Tremellomycetes</taxon>
        <taxon>Filobasidiales</taxon>
        <taxon>Filobasidiaceae</taxon>
        <taxon>Naganishia</taxon>
    </lineage>
</organism>